<keyword evidence="1" id="KW-0472">Membrane</keyword>
<dbReference type="EMBL" id="CP036422">
    <property type="protein sequence ID" value="QFU76846.1"/>
    <property type="molecule type" value="Genomic_DNA"/>
</dbReference>
<evidence type="ECO:0000256" key="1">
    <source>
        <dbReference type="SAM" id="Phobius"/>
    </source>
</evidence>
<dbReference type="OrthoDB" id="9811293at2"/>
<feature type="transmembrane region" description="Helical" evidence="1">
    <location>
        <begin position="12"/>
        <end position="32"/>
    </location>
</feature>
<name>A0A5P9NMW9_9GAMM</name>
<proteinExistence type="predicted"/>
<reference evidence="2 3" key="1">
    <citation type="submission" date="2019-02" db="EMBL/GenBank/DDBJ databases">
        <authorList>
            <person name="Li S.-H."/>
        </authorList>
    </citation>
    <scope>NUCLEOTIDE SEQUENCE [LARGE SCALE GENOMIC DNA]</scope>
    <source>
        <strain evidence="2 3">IMCC14385</strain>
    </source>
</reference>
<dbReference type="Pfam" id="PF04240">
    <property type="entry name" value="Caroten_synth"/>
    <property type="match status" value="1"/>
</dbReference>
<feature type="transmembrane region" description="Helical" evidence="1">
    <location>
        <begin position="266"/>
        <end position="286"/>
    </location>
</feature>
<feature type="transmembrane region" description="Helical" evidence="1">
    <location>
        <begin position="105"/>
        <end position="127"/>
    </location>
</feature>
<dbReference type="RefSeq" id="WP_153239988.1">
    <property type="nucleotide sequence ID" value="NZ_CP036422.1"/>
</dbReference>
<gene>
    <name evidence="2" type="ORF">EY643_14970</name>
</gene>
<keyword evidence="3" id="KW-1185">Reference proteome</keyword>
<organism evidence="2 3">
    <name type="scientific">Halioglobus maricola</name>
    <dbReference type="NCBI Taxonomy" id="2601894"/>
    <lineage>
        <taxon>Bacteria</taxon>
        <taxon>Pseudomonadati</taxon>
        <taxon>Pseudomonadota</taxon>
        <taxon>Gammaproteobacteria</taxon>
        <taxon>Cellvibrionales</taxon>
        <taxon>Halieaceae</taxon>
        <taxon>Halioglobus</taxon>
    </lineage>
</organism>
<accession>A0A5P9NMW9</accession>
<dbReference type="PANTHER" id="PTHR39419:SF1">
    <property type="entry name" value="SLL0814 PROTEIN"/>
    <property type="match status" value="1"/>
</dbReference>
<protein>
    <submittedName>
        <fullName evidence="2">Carotenoid biosynthesis protein</fullName>
    </submittedName>
</protein>
<feature type="transmembrane region" description="Helical" evidence="1">
    <location>
        <begin position="139"/>
        <end position="156"/>
    </location>
</feature>
<dbReference type="InterPro" id="IPR007354">
    <property type="entry name" value="CruF-like"/>
</dbReference>
<dbReference type="PANTHER" id="PTHR39419">
    <property type="entry name" value="SLL0814 PROTEIN"/>
    <property type="match status" value="1"/>
</dbReference>
<feature type="transmembrane region" description="Helical" evidence="1">
    <location>
        <begin position="38"/>
        <end position="57"/>
    </location>
</feature>
<evidence type="ECO:0000313" key="3">
    <source>
        <dbReference type="Proteomes" id="UP000326287"/>
    </source>
</evidence>
<dbReference type="Proteomes" id="UP000326287">
    <property type="component" value="Chromosome"/>
</dbReference>
<sequence>MQSQSELRSGKILWILGWALVIHSVLMVFHLLPPILNAPGMVLLLSSFMILHGLRIYSGIEVFAFLAIGFVVSNGYENMSVMTGFPFGNYSYTDEFGAKLFHVPLVIAPAYIGMGYLSWMIGQVLLGTWGRRLRGAERILVPVVASFVMVMWDVVMDPKSSTVYNFWTWEDGGDYFGVPFVNFMGWLLCVYTIFQLFALFIARGEKSDAALRSAKVILPSYWYPVVLAYSSVALNQGLRALDKQENTTVFDANGIAWQTDHINSSMGLITIFTMGFVILLSSMLIARSKENE</sequence>
<evidence type="ECO:0000313" key="2">
    <source>
        <dbReference type="EMBL" id="QFU76846.1"/>
    </source>
</evidence>
<dbReference type="KEGG" id="halc:EY643_14970"/>
<keyword evidence="1" id="KW-1133">Transmembrane helix</keyword>
<dbReference type="AlphaFoldDB" id="A0A5P9NMW9"/>
<feature type="transmembrane region" description="Helical" evidence="1">
    <location>
        <begin position="64"/>
        <end position="85"/>
    </location>
</feature>
<feature type="transmembrane region" description="Helical" evidence="1">
    <location>
        <begin position="176"/>
        <end position="201"/>
    </location>
</feature>
<keyword evidence="1" id="KW-0812">Transmembrane</keyword>